<name>A0A3M7PUY6_BRAPC</name>
<proteinExistence type="predicted"/>
<evidence type="ECO:0000313" key="1">
    <source>
        <dbReference type="EMBL" id="RNA02551.1"/>
    </source>
</evidence>
<dbReference type="Proteomes" id="UP000276133">
    <property type="component" value="Unassembled WGS sequence"/>
</dbReference>
<dbReference type="EMBL" id="REGN01008843">
    <property type="protein sequence ID" value="RNA02551.1"/>
    <property type="molecule type" value="Genomic_DNA"/>
</dbReference>
<organism evidence="1 2">
    <name type="scientific">Brachionus plicatilis</name>
    <name type="common">Marine rotifer</name>
    <name type="synonym">Brachionus muelleri</name>
    <dbReference type="NCBI Taxonomy" id="10195"/>
    <lineage>
        <taxon>Eukaryota</taxon>
        <taxon>Metazoa</taxon>
        <taxon>Spiralia</taxon>
        <taxon>Gnathifera</taxon>
        <taxon>Rotifera</taxon>
        <taxon>Eurotatoria</taxon>
        <taxon>Monogononta</taxon>
        <taxon>Pseudotrocha</taxon>
        <taxon>Ploima</taxon>
        <taxon>Brachionidae</taxon>
        <taxon>Brachionus</taxon>
    </lineage>
</organism>
<comment type="caution">
    <text evidence="1">The sequence shown here is derived from an EMBL/GenBank/DDBJ whole genome shotgun (WGS) entry which is preliminary data.</text>
</comment>
<reference evidence="1 2" key="1">
    <citation type="journal article" date="2018" name="Sci. Rep.">
        <title>Genomic signatures of local adaptation to the degree of environmental predictability in rotifers.</title>
        <authorList>
            <person name="Franch-Gras L."/>
            <person name="Hahn C."/>
            <person name="Garcia-Roger E.M."/>
            <person name="Carmona M.J."/>
            <person name="Serra M."/>
            <person name="Gomez A."/>
        </authorList>
    </citation>
    <scope>NUCLEOTIDE SEQUENCE [LARGE SCALE GENOMIC DNA]</scope>
    <source>
        <strain evidence="1">HYR1</strain>
    </source>
</reference>
<sequence>MTNFFILKYQQNFTIIHINLPKFNSYHQSDWLKDARSRKVAINGPTLIKAIINLLLLKKEFKKNLNIF</sequence>
<accession>A0A3M7PUY6</accession>
<evidence type="ECO:0000313" key="2">
    <source>
        <dbReference type="Proteomes" id="UP000276133"/>
    </source>
</evidence>
<gene>
    <name evidence="1" type="ORF">BpHYR1_023209</name>
</gene>
<keyword evidence="2" id="KW-1185">Reference proteome</keyword>
<protein>
    <submittedName>
        <fullName evidence="1">Uncharacterized protein</fullName>
    </submittedName>
</protein>
<dbReference type="AlphaFoldDB" id="A0A3M7PUY6"/>